<protein>
    <submittedName>
        <fullName evidence="2">Uncharacterized protein</fullName>
    </submittedName>
</protein>
<feature type="region of interest" description="Disordered" evidence="1">
    <location>
        <begin position="70"/>
        <end position="132"/>
    </location>
</feature>
<feature type="compositionally biased region" description="Acidic residues" evidence="1">
    <location>
        <begin position="94"/>
        <end position="105"/>
    </location>
</feature>
<reference evidence="2 3" key="1">
    <citation type="journal article" date="2018" name="Cell">
        <title>The Chara Genome: Secondary Complexity and Implications for Plant Terrestrialization.</title>
        <authorList>
            <person name="Nishiyama T."/>
            <person name="Sakayama H."/>
            <person name="Vries J.D."/>
            <person name="Buschmann H."/>
            <person name="Saint-Marcoux D."/>
            <person name="Ullrich K.K."/>
            <person name="Haas F.B."/>
            <person name="Vanderstraeten L."/>
            <person name="Becker D."/>
            <person name="Lang D."/>
            <person name="Vosolsobe S."/>
            <person name="Rombauts S."/>
            <person name="Wilhelmsson P.K.I."/>
            <person name="Janitza P."/>
            <person name="Kern R."/>
            <person name="Heyl A."/>
            <person name="Rumpler F."/>
            <person name="Villalobos L.I.A.C."/>
            <person name="Clay J.M."/>
            <person name="Skokan R."/>
            <person name="Toyoda A."/>
            <person name="Suzuki Y."/>
            <person name="Kagoshima H."/>
            <person name="Schijlen E."/>
            <person name="Tajeshwar N."/>
            <person name="Catarino B."/>
            <person name="Hetherington A.J."/>
            <person name="Saltykova A."/>
            <person name="Bonnot C."/>
            <person name="Breuninger H."/>
            <person name="Symeonidi A."/>
            <person name="Radhakrishnan G.V."/>
            <person name="Van Nieuwerburgh F."/>
            <person name="Deforce D."/>
            <person name="Chang C."/>
            <person name="Karol K.G."/>
            <person name="Hedrich R."/>
            <person name="Ulvskov P."/>
            <person name="Glockner G."/>
            <person name="Delwiche C.F."/>
            <person name="Petrasek J."/>
            <person name="Van de Peer Y."/>
            <person name="Friml J."/>
            <person name="Beilby M."/>
            <person name="Dolan L."/>
            <person name="Kohara Y."/>
            <person name="Sugano S."/>
            <person name="Fujiyama A."/>
            <person name="Delaux P.-M."/>
            <person name="Quint M."/>
            <person name="TheiBen G."/>
            <person name="Hagemann M."/>
            <person name="Harholt J."/>
            <person name="Dunand C."/>
            <person name="Zachgo S."/>
            <person name="Langdale J."/>
            <person name="Maumus F."/>
            <person name="Straeten D.V.D."/>
            <person name="Gould S.B."/>
            <person name="Rensing S.A."/>
        </authorList>
    </citation>
    <scope>NUCLEOTIDE SEQUENCE [LARGE SCALE GENOMIC DNA]</scope>
    <source>
        <strain evidence="2 3">S276</strain>
    </source>
</reference>
<dbReference type="EMBL" id="BFEA01000245">
    <property type="protein sequence ID" value="GBG76466.1"/>
    <property type="molecule type" value="Genomic_DNA"/>
</dbReference>
<proteinExistence type="predicted"/>
<evidence type="ECO:0000313" key="2">
    <source>
        <dbReference type="EMBL" id="GBG76466.1"/>
    </source>
</evidence>
<comment type="caution">
    <text evidence="2">The sequence shown here is derived from an EMBL/GenBank/DDBJ whole genome shotgun (WGS) entry which is preliminary data.</text>
</comment>
<feature type="compositionally biased region" description="Basic and acidic residues" evidence="1">
    <location>
        <begin position="618"/>
        <end position="639"/>
    </location>
</feature>
<evidence type="ECO:0000256" key="1">
    <source>
        <dbReference type="SAM" id="MobiDB-lite"/>
    </source>
</evidence>
<name>A0A388L2F6_CHABU</name>
<feature type="region of interest" description="Disordered" evidence="1">
    <location>
        <begin position="607"/>
        <end position="676"/>
    </location>
</feature>
<dbReference type="Gramene" id="GBG76466">
    <property type="protein sequence ID" value="GBG76466"/>
    <property type="gene ID" value="CBR_g22214"/>
</dbReference>
<keyword evidence="3" id="KW-1185">Reference proteome</keyword>
<sequence>MFEEGPWITTILNYDGGDEMRLRINVEGGKEVEMRTNGKLQDAIIETKYRVERRCRRNGVTAKMQVTVSYHEHGGPGTSPHGQGLRGKKKAESGEDDDDNDDNENYGEKGDSSRSKRNGKNSDGGNRERRKYDERRKKSFTCYYCGEGGHTTTYYKPLEEDVRSGVAKKDAMGHVCDSSWNKLDPRHPGGMRLLALKHDEKMKIKKKRKANVNVHFLIGELPSELVQRTSDPYTTIELSLQSLTLTEREPSETSTSESPLGGNPAFQNPSELVESSSNEMDHLLANMMSFHDNLPPELIMEPSVRVDPTVSRWIAFILTYDFKLEKIPTEKNRADGLSRIEWREEEAENVNGIVEESAYVDNFLNEKDDEDYEAPCSYKWSLWPEERDSWGEIPSAYVYESILEKEEKDEPNDWYARVNAAAMTAHEIGESSGSKEEEESEEKEEEIFFFFEKYDENYQEIDKKMEKEQLKEYYSRCIGAASQGPKAAVVETGVKSSEVRTPGVGTLAIQDAAMALHGYRPCYWYHQIRWKPMFEEGPWITTILNYDGGDEMRLRINVEGGKEVEMRTDGKLQDAITETKDRVERRCRRDVVTTKMQVTVSYHETETSIDTADLQQAHVDRDSGGESERSEAGDRETDLRSWNTPGEIQKHHRAVKPVEEGPEANSRQLTPRGRQNPMWLLGDAEARARKAGERFANKGWDVVRTKAVMGGWKKFRPPCLRTKTWVPEFVADWFEGFDHVAEVANTMGRIHINCEWLPEEFYKTSLKSGSFHGDRAWEVLIILDMERNDRLEVAPEVREAIIRKEVAATPCYVDDVFKPFEGDGDRIPTGDWVAHARN</sequence>
<evidence type="ECO:0000313" key="3">
    <source>
        <dbReference type="Proteomes" id="UP000265515"/>
    </source>
</evidence>
<accession>A0A388L2F6</accession>
<gene>
    <name evidence="2" type="ORF">CBR_g22214</name>
</gene>
<dbReference type="Proteomes" id="UP000265515">
    <property type="component" value="Unassembled WGS sequence"/>
</dbReference>
<organism evidence="2 3">
    <name type="scientific">Chara braunii</name>
    <name type="common">Braun's stonewort</name>
    <dbReference type="NCBI Taxonomy" id="69332"/>
    <lineage>
        <taxon>Eukaryota</taxon>
        <taxon>Viridiplantae</taxon>
        <taxon>Streptophyta</taxon>
        <taxon>Charophyceae</taxon>
        <taxon>Charales</taxon>
        <taxon>Characeae</taxon>
        <taxon>Chara</taxon>
    </lineage>
</organism>
<feature type="region of interest" description="Disordered" evidence="1">
    <location>
        <begin position="241"/>
        <end position="276"/>
    </location>
</feature>
<feature type="compositionally biased region" description="Polar residues" evidence="1">
    <location>
        <begin position="265"/>
        <end position="276"/>
    </location>
</feature>
<dbReference type="AlphaFoldDB" id="A0A388L2F6"/>